<keyword evidence="11" id="KW-1185">Reference proteome</keyword>
<dbReference type="GO" id="GO:0004497">
    <property type="term" value="F:monooxygenase activity"/>
    <property type="evidence" value="ECO:0007669"/>
    <property type="project" value="UniProtKB-KW"/>
</dbReference>
<protein>
    <recommendedName>
        <fullName evidence="12">Cytochrome P450 monooxygenase</fullName>
    </recommendedName>
</protein>
<keyword evidence="7 9" id="KW-0503">Monooxygenase</keyword>
<keyword evidence="6 8" id="KW-0408">Iron</keyword>
<evidence type="ECO:0000256" key="1">
    <source>
        <dbReference type="ARBA" id="ARBA00001971"/>
    </source>
</evidence>
<evidence type="ECO:0000256" key="4">
    <source>
        <dbReference type="ARBA" id="ARBA00022723"/>
    </source>
</evidence>
<reference evidence="10" key="2">
    <citation type="submission" date="2021-08" db="EMBL/GenBank/DDBJ databases">
        <authorList>
            <person name="Eriksson T."/>
        </authorList>
    </citation>
    <scope>NUCLEOTIDE SEQUENCE</scope>
    <source>
        <strain evidence="10">Stoneville</strain>
        <tissue evidence="10">Whole head</tissue>
    </source>
</reference>
<dbReference type="InterPro" id="IPR017972">
    <property type="entry name" value="Cyt_P450_CS"/>
</dbReference>
<dbReference type="Gene3D" id="1.10.630.10">
    <property type="entry name" value="Cytochrome P450"/>
    <property type="match status" value="1"/>
</dbReference>
<dbReference type="Proteomes" id="UP000719412">
    <property type="component" value="Unassembled WGS sequence"/>
</dbReference>
<proteinExistence type="inferred from homology"/>
<comment type="cofactor">
    <cofactor evidence="1 8">
        <name>heme</name>
        <dbReference type="ChEBI" id="CHEBI:30413"/>
    </cofactor>
</comment>
<keyword evidence="3 8" id="KW-0349">Heme</keyword>
<dbReference type="CDD" id="cd11054">
    <property type="entry name" value="CYP24A1-like"/>
    <property type="match status" value="1"/>
</dbReference>
<dbReference type="InterPro" id="IPR001128">
    <property type="entry name" value="Cyt_P450"/>
</dbReference>
<dbReference type="GO" id="GO:0016705">
    <property type="term" value="F:oxidoreductase activity, acting on paired donors, with incorporation or reduction of molecular oxygen"/>
    <property type="evidence" value="ECO:0007669"/>
    <property type="project" value="InterPro"/>
</dbReference>
<comment type="similarity">
    <text evidence="2 9">Belongs to the cytochrome P450 family.</text>
</comment>
<dbReference type="PRINTS" id="PR00385">
    <property type="entry name" value="P450"/>
</dbReference>
<dbReference type="PANTHER" id="PTHR24279:SF120">
    <property type="entry name" value="CYTOCHROME P450"/>
    <property type="match status" value="1"/>
</dbReference>
<dbReference type="InterPro" id="IPR050479">
    <property type="entry name" value="CYP11_CYP27_families"/>
</dbReference>
<dbReference type="InterPro" id="IPR002401">
    <property type="entry name" value="Cyt_P450_E_grp-I"/>
</dbReference>
<evidence type="ECO:0008006" key="12">
    <source>
        <dbReference type="Google" id="ProtNLM"/>
    </source>
</evidence>
<evidence type="ECO:0000313" key="10">
    <source>
        <dbReference type="EMBL" id="KAH0810081.1"/>
    </source>
</evidence>
<organism evidence="10 11">
    <name type="scientific">Tenebrio molitor</name>
    <name type="common">Yellow mealworm beetle</name>
    <dbReference type="NCBI Taxonomy" id="7067"/>
    <lineage>
        <taxon>Eukaryota</taxon>
        <taxon>Metazoa</taxon>
        <taxon>Ecdysozoa</taxon>
        <taxon>Arthropoda</taxon>
        <taxon>Hexapoda</taxon>
        <taxon>Insecta</taxon>
        <taxon>Pterygota</taxon>
        <taxon>Neoptera</taxon>
        <taxon>Endopterygota</taxon>
        <taxon>Coleoptera</taxon>
        <taxon>Polyphaga</taxon>
        <taxon>Cucujiformia</taxon>
        <taxon>Tenebrionidae</taxon>
        <taxon>Tenebrio</taxon>
    </lineage>
</organism>
<keyword evidence="5 9" id="KW-0560">Oxidoreductase</keyword>
<evidence type="ECO:0000256" key="9">
    <source>
        <dbReference type="RuleBase" id="RU000461"/>
    </source>
</evidence>
<dbReference type="Pfam" id="PF00067">
    <property type="entry name" value="p450"/>
    <property type="match status" value="1"/>
</dbReference>
<feature type="binding site" description="axial binding residue" evidence="8">
    <location>
        <position position="643"/>
    </location>
    <ligand>
        <name>heme</name>
        <dbReference type="ChEBI" id="CHEBI:30413"/>
    </ligand>
    <ligandPart>
        <name>Fe</name>
        <dbReference type="ChEBI" id="CHEBI:18248"/>
    </ligandPart>
</feature>
<dbReference type="EMBL" id="JABDTM020027727">
    <property type="protein sequence ID" value="KAH0810081.1"/>
    <property type="molecule type" value="Genomic_DNA"/>
</dbReference>
<evidence type="ECO:0000256" key="8">
    <source>
        <dbReference type="PIRSR" id="PIRSR602401-1"/>
    </source>
</evidence>
<keyword evidence="4 8" id="KW-0479">Metal-binding</keyword>
<dbReference type="PANTHER" id="PTHR24279">
    <property type="entry name" value="CYTOCHROME P450"/>
    <property type="match status" value="1"/>
</dbReference>
<evidence type="ECO:0000256" key="5">
    <source>
        <dbReference type="ARBA" id="ARBA00023002"/>
    </source>
</evidence>
<sequence length="694" mass="77541">MWLRRSFRRFGKPNECLPQLDILFFSIDRSALAIGSEALYPLPEPVIPSVVYGVPEESKPVIAPIKTEFSYTIPSLPTPSVEVVAPATVPEIQTPSLVTIDGANPILSSYAYSIPHVPLSILPQAPGVFIDHAATYPAPIPEVLPSLPAVPAPVYGLPQQSVQPISYSYGYTTIHDVPRPQLVYGSPAPYLPGGFNLPLIPSVPAPEVAVSKPILIAESPAVVQEVPQEPAVIQYNYQYQIPHVVLDKVVVPEIPAPVIPHTVYGLPQEEIVPGEHIVWLADPEDVKTLFHSEGLHPCRRSHLALEKYRLDRPNVYNSGGLLPTNGPEWARIRAVFQKGLSGPKEAPNFIENSDKVITEWIDTRLKKILTKPDLDYLPELSRLFLELIGIAAFDIRFQSFDDDELHPHSKTSMLLESAFVTNSTILKTDNSLHLWRKFETPTYRKLRKAQEFMENVAIDLVALKMTTFEEKSQSPPTLLEQYIASKDLDFKDIVGMACDVLLAGMDTITYSSSFLLYHLGKNPSVQDALYEEATRILPDPSAPITPAVYEKAKYAKCVVKESLRLRPVSIGVGRQITSDLVFSGYKVPTGTLVVTLNQVMSRLEEYFPDPDSFKPERWMENDRSQVKPHPFIVLPFGNGRRTCIAKRLAQQNMVLLILKLIRRYKVSWNGDEIDSKSLLINKPDGPILLSFKER</sequence>
<evidence type="ECO:0000256" key="7">
    <source>
        <dbReference type="ARBA" id="ARBA00023033"/>
    </source>
</evidence>
<dbReference type="SUPFAM" id="SSF48264">
    <property type="entry name" value="Cytochrome P450"/>
    <property type="match status" value="1"/>
</dbReference>
<dbReference type="PRINTS" id="PR00463">
    <property type="entry name" value="EP450I"/>
</dbReference>
<evidence type="ECO:0000256" key="6">
    <source>
        <dbReference type="ARBA" id="ARBA00023004"/>
    </source>
</evidence>
<name>A0A8J6LES8_TENMO</name>
<dbReference type="GO" id="GO:0005506">
    <property type="term" value="F:iron ion binding"/>
    <property type="evidence" value="ECO:0007669"/>
    <property type="project" value="InterPro"/>
</dbReference>
<dbReference type="AlphaFoldDB" id="A0A8J6LES8"/>
<accession>A0A8J6LES8</accession>
<evidence type="ECO:0000256" key="2">
    <source>
        <dbReference type="ARBA" id="ARBA00010617"/>
    </source>
</evidence>
<dbReference type="InterPro" id="IPR036396">
    <property type="entry name" value="Cyt_P450_sf"/>
</dbReference>
<evidence type="ECO:0000256" key="3">
    <source>
        <dbReference type="ARBA" id="ARBA00022617"/>
    </source>
</evidence>
<comment type="caution">
    <text evidence="10">The sequence shown here is derived from an EMBL/GenBank/DDBJ whole genome shotgun (WGS) entry which is preliminary data.</text>
</comment>
<reference evidence="10" key="1">
    <citation type="journal article" date="2020" name="J Insects Food Feed">
        <title>The yellow mealworm (Tenebrio molitor) genome: a resource for the emerging insects as food and feed industry.</title>
        <authorList>
            <person name="Eriksson T."/>
            <person name="Andere A."/>
            <person name="Kelstrup H."/>
            <person name="Emery V."/>
            <person name="Picard C."/>
        </authorList>
    </citation>
    <scope>NUCLEOTIDE SEQUENCE</scope>
    <source>
        <strain evidence="10">Stoneville</strain>
        <tissue evidence="10">Whole head</tissue>
    </source>
</reference>
<evidence type="ECO:0000313" key="11">
    <source>
        <dbReference type="Proteomes" id="UP000719412"/>
    </source>
</evidence>
<dbReference type="PROSITE" id="PS00086">
    <property type="entry name" value="CYTOCHROME_P450"/>
    <property type="match status" value="1"/>
</dbReference>
<dbReference type="GO" id="GO:0020037">
    <property type="term" value="F:heme binding"/>
    <property type="evidence" value="ECO:0007669"/>
    <property type="project" value="InterPro"/>
</dbReference>
<gene>
    <name evidence="10" type="ORF">GEV33_012714</name>
</gene>